<dbReference type="PANTHER" id="PTHR34387">
    <property type="entry name" value="SLR1258 PROTEIN"/>
    <property type="match status" value="1"/>
</dbReference>
<feature type="chain" id="PRO_5003714496" description="DUF541 domain-containing protein" evidence="1">
    <location>
        <begin position="32"/>
        <end position="253"/>
    </location>
</feature>
<dbReference type="Gene3D" id="3.30.110.170">
    <property type="entry name" value="Protein of unknown function (DUF541), domain 1"/>
    <property type="match status" value="1"/>
</dbReference>
<proteinExistence type="predicted"/>
<feature type="signal peptide" evidence="1">
    <location>
        <begin position="1"/>
        <end position="31"/>
    </location>
</feature>
<dbReference type="Proteomes" id="UP000003704">
    <property type="component" value="Unassembled WGS sequence"/>
</dbReference>
<comment type="caution">
    <text evidence="2">The sequence shown here is derived from an EMBL/GenBank/DDBJ whole genome shotgun (WGS) entry which is preliminary data.</text>
</comment>
<dbReference type="Gene3D" id="3.30.70.2970">
    <property type="entry name" value="Protein of unknown function (DUF541), domain 2"/>
    <property type="match status" value="1"/>
</dbReference>
<dbReference type="STRING" id="1172194.WQQ_19620"/>
<dbReference type="EMBL" id="AKGD01000001">
    <property type="protein sequence ID" value="EIT71825.1"/>
    <property type="molecule type" value="Genomic_DNA"/>
</dbReference>
<organism evidence="2 3">
    <name type="scientific">Hydrocarboniphaga effusa AP103</name>
    <dbReference type="NCBI Taxonomy" id="1172194"/>
    <lineage>
        <taxon>Bacteria</taxon>
        <taxon>Pseudomonadati</taxon>
        <taxon>Pseudomonadota</taxon>
        <taxon>Gammaproteobacteria</taxon>
        <taxon>Nevskiales</taxon>
        <taxon>Nevskiaceae</taxon>
        <taxon>Hydrocarboniphaga</taxon>
    </lineage>
</organism>
<dbReference type="PANTHER" id="PTHR34387:SF2">
    <property type="entry name" value="SLR1258 PROTEIN"/>
    <property type="match status" value="1"/>
</dbReference>
<protein>
    <recommendedName>
        <fullName evidence="4">DUF541 domain-containing protein</fullName>
    </recommendedName>
</protein>
<sequence length="253" mass="26609">MKGAMKTPLKAPMKNLLLGTLLASFSAGALAQATGFPPPPERPRFVSVSGDGEVSAVPDRARLQLGVTQLSADVATAEAEVNKVVRTYLAEAKKLGAKDEQITTTGVSIQPEYVWDEKERRNQLTGYRVSRDIELRITSLDKLGAFLLAATKSGVNQVQPPQLESSKAKELENQALAAAAKDAQAKASLLASTLGVKLGGVRSIAENGSSPPVPMVKAMAMRAEAADGNAQMGISTGEIRVRASVNAEFDLAP</sequence>
<gene>
    <name evidence="2" type="ORF">WQQ_19620</name>
</gene>
<name>I8TCW0_9GAMM</name>
<accession>I8TCW0</accession>
<dbReference type="AlphaFoldDB" id="I8TCW0"/>
<keyword evidence="1" id="KW-0732">Signal</keyword>
<evidence type="ECO:0000313" key="3">
    <source>
        <dbReference type="Proteomes" id="UP000003704"/>
    </source>
</evidence>
<keyword evidence="3" id="KW-1185">Reference proteome</keyword>
<evidence type="ECO:0000313" key="2">
    <source>
        <dbReference type="EMBL" id="EIT71825.1"/>
    </source>
</evidence>
<dbReference type="InterPro" id="IPR052022">
    <property type="entry name" value="26kDa_periplasmic_antigen"/>
</dbReference>
<dbReference type="InterPro" id="IPR007497">
    <property type="entry name" value="SIMPL/DUF541"/>
</dbReference>
<reference evidence="2 3" key="1">
    <citation type="journal article" date="2012" name="J. Bacteriol.">
        <title>Genome Sequence of n-Alkane-Degrading Hydrocarboniphaga effusa Strain AP103T (ATCC BAA-332T).</title>
        <authorList>
            <person name="Chang H.K."/>
            <person name="Zylstra G.J."/>
            <person name="Chae J.C."/>
        </authorList>
    </citation>
    <scope>NUCLEOTIDE SEQUENCE [LARGE SCALE GENOMIC DNA]</scope>
    <source>
        <strain evidence="2 3">AP103</strain>
    </source>
</reference>
<evidence type="ECO:0008006" key="4">
    <source>
        <dbReference type="Google" id="ProtNLM"/>
    </source>
</evidence>
<dbReference type="GO" id="GO:0006974">
    <property type="term" value="P:DNA damage response"/>
    <property type="evidence" value="ECO:0007669"/>
    <property type="project" value="TreeGrafter"/>
</dbReference>
<dbReference type="Pfam" id="PF04402">
    <property type="entry name" value="SIMPL"/>
    <property type="match status" value="1"/>
</dbReference>
<evidence type="ECO:0000256" key="1">
    <source>
        <dbReference type="SAM" id="SignalP"/>
    </source>
</evidence>